<comment type="caution">
    <text evidence="3">The sequence shown here is derived from an EMBL/GenBank/DDBJ whole genome shotgun (WGS) entry which is preliminary data.</text>
</comment>
<reference evidence="3 4" key="1">
    <citation type="journal article" date="2015" name="Genome Biol. Evol.">
        <title>The genome of winter moth (Operophtera brumata) provides a genomic perspective on sexual dimorphism and phenology.</title>
        <authorList>
            <person name="Derks M.F."/>
            <person name="Smit S."/>
            <person name="Salis L."/>
            <person name="Schijlen E."/>
            <person name="Bossers A."/>
            <person name="Mateman C."/>
            <person name="Pijl A.S."/>
            <person name="de Ridder D."/>
            <person name="Groenen M.A."/>
            <person name="Visser M.E."/>
            <person name="Megens H.J."/>
        </authorList>
    </citation>
    <scope>NUCLEOTIDE SEQUENCE [LARGE SCALE GENOMIC DNA]</scope>
    <source>
        <strain evidence="3">WM2013NL</strain>
        <tissue evidence="3">Head and thorax</tissue>
    </source>
</reference>
<sequence>MHSPDRPVHPPRLPSLRWRRLWNDVSAEQFWIFYRKRISLRKAAKQCNVSYPTLFRYVKKHKNDSDALLEGQKLTPNYDVNKTFTDDQEAALKAYIKDCALKFYGLSSKDVRRVAYQMATINDIKYPDTWKKEEMAGKEWLRSFKSRHPDLSMKKPEASHYADGTIVSPTLKNTAEIVSFFDDLFDCVNGASLYHKNNKGKPLRQAVTEKSPHHAFWNDAILKLSKIRFIDGNGRETTVPSLKNWIITLNSYKRVWQFFKTNNIKVMRPRYFNSDPVENFFGQVRAYNFRNNDPDCHTFLCTFRSLLITRFIKFHSDGYNCEEDSGEQLLKLQNLFATTATAENAIESGSPDSSDYQRFRPESIQGSAGQERLRVHSRAYTTGWVMRKILRKINCRTCEESLTSPETKSIHNWISFREFKSIKAKKLTYPSEYAVRLFGKIIEEANINLETNPQQQDLIKNIKSKIKSNQSMFDFLNCESHRNIVTEYFLEYTLRLTVFNWCNIINKILKGTDVSRLANNELPAMQLKAFNKYKTKLKNKRLNK</sequence>
<protein>
    <recommendedName>
        <fullName evidence="2">HTH CENPB-type domain-containing protein</fullName>
    </recommendedName>
</protein>
<dbReference type="InterPro" id="IPR006600">
    <property type="entry name" value="HTH_CenpB_DNA-bd_dom"/>
</dbReference>
<dbReference type="STRING" id="104452.A0A0L7K2L7"/>
<dbReference type="GO" id="GO:0003677">
    <property type="term" value="F:DNA binding"/>
    <property type="evidence" value="ECO:0007669"/>
    <property type="project" value="UniProtKB-KW"/>
</dbReference>
<evidence type="ECO:0000313" key="3">
    <source>
        <dbReference type="EMBL" id="KOB51928.1"/>
    </source>
</evidence>
<name>A0A0L7K2L7_OPEBR</name>
<evidence type="ECO:0000313" key="4">
    <source>
        <dbReference type="Proteomes" id="UP000037510"/>
    </source>
</evidence>
<organism evidence="3 4">
    <name type="scientific">Operophtera brumata</name>
    <name type="common">Winter moth</name>
    <name type="synonym">Phalaena brumata</name>
    <dbReference type="NCBI Taxonomy" id="104452"/>
    <lineage>
        <taxon>Eukaryota</taxon>
        <taxon>Metazoa</taxon>
        <taxon>Ecdysozoa</taxon>
        <taxon>Arthropoda</taxon>
        <taxon>Hexapoda</taxon>
        <taxon>Insecta</taxon>
        <taxon>Pterygota</taxon>
        <taxon>Neoptera</taxon>
        <taxon>Endopterygota</taxon>
        <taxon>Lepidoptera</taxon>
        <taxon>Glossata</taxon>
        <taxon>Ditrysia</taxon>
        <taxon>Geometroidea</taxon>
        <taxon>Geometridae</taxon>
        <taxon>Larentiinae</taxon>
        <taxon>Operophtera</taxon>
    </lineage>
</organism>
<keyword evidence="4" id="KW-1185">Reference proteome</keyword>
<dbReference type="Pfam" id="PF03221">
    <property type="entry name" value="HTH_Tnp_Tc5"/>
    <property type="match status" value="1"/>
</dbReference>
<evidence type="ECO:0000256" key="1">
    <source>
        <dbReference type="ARBA" id="ARBA00023125"/>
    </source>
</evidence>
<keyword evidence="1" id="KW-0238">DNA-binding</keyword>
<accession>A0A0L7K2L7</accession>
<dbReference type="EMBL" id="JTDY01015866">
    <property type="protein sequence ID" value="KOB51928.1"/>
    <property type="molecule type" value="Genomic_DNA"/>
</dbReference>
<dbReference type="PROSITE" id="PS51253">
    <property type="entry name" value="HTH_CENPB"/>
    <property type="match status" value="1"/>
</dbReference>
<feature type="domain" description="HTH CENPB-type" evidence="2">
    <location>
        <begin position="76"/>
        <end position="154"/>
    </location>
</feature>
<dbReference type="AlphaFoldDB" id="A0A0L7K2L7"/>
<proteinExistence type="predicted"/>
<gene>
    <name evidence="3" type="ORF">OBRU01_26867</name>
</gene>
<evidence type="ECO:0000259" key="2">
    <source>
        <dbReference type="PROSITE" id="PS51253"/>
    </source>
</evidence>
<dbReference type="Proteomes" id="UP000037510">
    <property type="component" value="Unassembled WGS sequence"/>
</dbReference>